<gene>
    <name evidence="2" type="ORF">SAMN05216235_2594</name>
</gene>
<name>A0AA94KXI4_9STAP</name>
<feature type="transmembrane region" description="Helical" evidence="1">
    <location>
        <begin position="12"/>
        <end position="28"/>
    </location>
</feature>
<keyword evidence="1" id="KW-1133">Transmembrane helix</keyword>
<evidence type="ECO:0000313" key="3">
    <source>
        <dbReference type="Proteomes" id="UP000183090"/>
    </source>
</evidence>
<evidence type="ECO:0000313" key="2">
    <source>
        <dbReference type="EMBL" id="SFK93752.1"/>
    </source>
</evidence>
<dbReference type="EMBL" id="FOTB01000006">
    <property type="protein sequence ID" value="SFK93752.1"/>
    <property type="molecule type" value="Genomic_DNA"/>
</dbReference>
<keyword evidence="1" id="KW-0472">Membrane</keyword>
<accession>A0AA94KXI4</accession>
<sequence>MNIIENKPETEFLVIQLIVLGTLNLISFKKFDTLNDKVGKLVEESKKVKI</sequence>
<dbReference type="AlphaFoldDB" id="A0AA94KXI4"/>
<dbReference type="Proteomes" id="UP000183090">
    <property type="component" value="Unassembled WGS sequence"/>
</dbReference>
<dbReference type="RefSeq" id="WP_158462230.1">
    <property type="nucleotide sequence ID" value="NZ_CP011366.1"/>
</dbReference>
<protein>
    <submittedName>
        <fullName evidence="2">Uncharacterized protein</fullName>
    </submittedName>
</protein>
<organism evidence="2 3">
    <name type="scientific">Salinicoccus halodurans</name>
    <dbReference type="NCBI Taxonomy" id="407035"/>
    <lineage>
        <taxon>Bacteria</taxon>
        <taxon>Bacillati</taxon>
        <taxon>Bacillota</taxon>
        <taxon>Bacilli</taxon>
        <taxon>Bacillales</taxon>
        <taxon>Staphylococcaceae</taxon>
        <taxon>Salinicoccus</taxon>
    </lineage>
</organism>
<proteinExistence type="predicted"/>
<reference evidence="2 3" key="1">
    <citation type="submission" date="2016-10" db="EMBL/GenBank/DDBJ databases">
        <authorList>
            <person name="Varghese N."/>
            <person name="Submissions S."/>
        </authorList>
    </citation>
    <scope>NUCLEOTIDE SEQUENCE [LARGE SCALE GENOMIC DNA]</scope>
    <source>
        <strain evidence="2 3">CGMCC 1.6501</strain>
    </source>
</reference>
<comment type="caution">
    <text evidence="2">The sequence shown here is derived from an EMBL/GenBank/DDBJ whole genome shotgun (WGS) entry which is preliminary data.</text>
</comment>
<keyword evidence="1" id="KW-0812">Transmembrane</keyword>
<evidence type="ECO:0000256" key="1">
    <source>
        <dbReference type="SAM" id="Phobius"/>
    </source>
</evidence>